<keyword evidence="4" id="KW-1185">Reference proteome</keyword>
<gene>
    <name evidence="3" type="ORF">CAEBREN_17102</name>
</gene>
<reference evidence="4" key="1">
    <citation type="submission" date="2011-07" db="EMBL/GenBank/DDBJ databases">
        <authorList>
            <consortium name="Caenorhabditis brenneri Sequencing and Analysis Consortium"/>
            <person name="Wilson R.K."/>
        </authorList>
    </citation>
    <scope>NUCLEOTIDE SEQUENCE [LARGE SCALE GENOMIC DNA]</scope>
    <source>
        <strain evidence="4">PB2801</strain>
    </source>
</reference>
<sequence length="456" mass="51712">MFTSDEVWDKIRALTMESEKHLAQGQHDALTKLLNLWGSLGALGAQARTETQAGNTDLSQLAVDMTPEQLTEFLTILGRFQGPAEAPALPKPDPETVNRYLEEISRLVKELTAEKEKNAELERLLAEKEAEVQAKAQDQTQAQAQLMDLKRTRQKVAQLIAESCARTRAFQAKAQVQAQPLVQPLAKAQDKAQPLAQPQAQSQEHTLLRMYLTQPMIQAQSKAQVKAQPQAKAQDKAQPQEHTLLKMYQARAEAQPQAQFQVEAQLQAQPQPEAQKFGRAKNAEAIQTRIQAWRQYYSQAPGQAQRQAQSQAQPQARAQTEDHKSELEAAEKQLQEYKEKAMENEIAWNREKKKMTEEKEMFKSTISTLKSTLYETTDALKKEKIQSNTRLYLLQCTNHGPELPMEPIRPTVTVRATRKEVPAPGAELRRKLELLGEQMMENRRIAEETLEKLRIN</sequence>
<evidence type="ECO:0000256" key="2">
    <source>
        <dbReference type="SAM" id="MobiDB-lite"/>
    </source>
</evidence>
<dbReference type="HOGENOM" id="CLU_600249_0_0_1"/>
<protein>
    <submittedName>
        <fullName evidence="3">Uncharacterized protein</fullName>
    </submittedName>
</protein>
<dbReference type="Proteomes" id="UP000008068">
    <property type="component" value="Unassembled WGS sequence"/>
</dbReference>
<dbReference type="AlphaFoldDB" id="G0N262"/>
<feature type="region of interest" description="Disordered" evidence="2">
    <location>
        <begin position="301"/>
        <end position="326"/>
    </location>
</feature>
<accession>G0N262</accession>
<dbReference type="EMBL" id="GL379829">
    <property type="protein sequence ID" value="EGT50596.1"/>
    <property type="molecule type" value="Genomic_DNA"/>
</dbReference>
<feature type="compositionally biased region" description="Low complexity" evidence="2">
    <location>
        <begin position="301"/>
        <end position="318"/>
    </location>
</feature>
<evidence type="ECO:0000313" key="3">
    <source>
        <dbReference type="EMBL" id="EGT50596.1"/>
    </source>
</evidence>
<feature type="coiled-coil region" evidence="1">
    <location>
        <begin position="97"/>
        <end position="145"/>
    </location>
</feature>
<organism evidence="4">
    <name type="scientific">Caenorhabditis brenneri</name>
    <name type="common">Nematode worm</name>
    <dbReference type="NCBI Taxonomy" id="135651"/>
    <lineage>
        <taxon>Eukaryota</taxon>
        <taxon>Metazoa</taxon>
        <taxon>Ecdysozoa</taxon>
        <taxon>Nematoda</taxon>
        <taxon>Chromadorea</taxon>
        <taxon>Rhabditida</taxon>
        <taxon>Rhabditina</taxon>
        <taxon>Rhabditomorpha</taxon>
        <taxon>Rhabditoidea</taxon>
        <taxon>Rhabditidae</taxon>
        <taxon>Peloderinae</taxon>
        <taxon>Caenorhabditis</taxon>
    </lineage>
</organism>
<evidence type="ECO:0000256" key="1">
    <source>
        <dbReference type="SAM" id="Coils"/>
    </source>
</evidence>
<proteinExistence type="predicted"/>
<dbReference type="InParanoid" id="G0N262"/>
<name>G0N262_CAEBE</name>
<evidence type="ECO:0000313" key="4">
    <source>
        <dbReference type="Proteomes" id="UP000008068"/>
    </source>
</evidence>
<keyword evidence="1" id="KW-0175">Coiled coil</keyword>